<reference evidence="4" key="1">
    <citation type="submission" date="2022-11" db="EMBL/GenBank/DDBJ databases">
        <title>Centuries of genome instability and evolution in soft-shell clam transmissible cancer (bioRxiv).</title>
        <authorList>
            <person name="Hart S.F.M."/>
            <person name="Yonemitsu M.A."/>
            <person name="Giersch R.M."/>
            <person name="Beal B.F."/>
            <person name="Arriagada G."/>
            <person name="Davis B.W."/>
            <person name="Ostrander E.A."/>
            <person name="Goff S.P."/>
            <person name="Metzger M.J."/>
        </authorList>
    </citation>
    <scope>NUCLEOTIDE SEQUENCE</scope>
    <source>
        <strain evidence="4">MELC-2E11</strain>
        <tissue evidence="4">Siphon/mantle</tissue>
    </source>
</reference>
<dbReference type="InterPro" id="IPR013762">
    <property type="entry name" value="Integrase-like_cat_sf"/>
</dbReference>
<keyword evidence="1" id="KW-0238">DNA-binding</keyword>
<gene>
    <name evidence="4" type="ORF">MAR_018435</name>
</gene>
<proteinExistence type="predicted"/>
<evidence type="ECO:0000313" key="5">
    <source>
        <dbReference type="Proteomes" id="UP001164746"/>
    </source>
</evidence>
<keyword evidence="3" id="KW-0472">Membrane</keyword>
<evidence type="ECO:0000256" key="2">
    <source>
        <dbReference type="ARBA" id="ARBA00023172"/>
    </source>
</evidence>
<keyword evidence="5" id="KW-1185">Reference proteome</keyword>
<protein>
    <submittedName>
        <fullName evidence="4">Uncharacterized protein</fullName>
    </submittedName>
</protein>
<dbReference type="InterPro" id="IPR052925">
    <property type="entry name" value="Phage_Integrase-like_Recomb"/>
</dbReference>
<dbReference type="SUPFAM" id="SSF56349">
    <property type="entry name" value="DNA breaking-rejoining enzymes"/>
    <property type="match status" value="1"/>
</dbReference>
<dbReference type="PANTHER" id="PTHR34605:SF3">
    <property type="entry name" value="P CELL-TYPE AGGLUTINATION PROTEIN MAP4-LIKE-RELATED"/>
    <property type="match status" value="1"/>
</dbReference>
<evidence type="ECO:0000313" key="4">
    <source>
        <dbReference type="EMBL" id="WAR08477.1"/>
    </source>
</evidence>
<organism evidence="4 5">
    <name type="scientific">Mya arenaria</name>
    <name type="common">Soft-shell clam</name>
    <dbReference type="NCBI Taxonomy" id="6604"/>
    <lineage>
        <taxon>Eukaryota</taxon>
        <taxon>Metazoa</taxon>
        <taxon>Spiralia</taxon>
        <taxon>Lophotrochozoa</taxon>
        <taxon>Mollusca</taxon>
        <taxon>Bivalvia</taxon>
        <taxon>Autobranchia</taxon>
        <taxon>Heteroconchia</taxon>
        <taxon>Euheterodonta</taxon>
        <taxon>Imparidentia</taxon>
        <taxon>Neoheterodontei</taxon>
        <taxon>Myida</taxon>
        <taxon>Myoidea</taxon>
        <taxon>Myidae</taxon>
        <taxon>Mya</taxon>
    </lineage>
</organism>
<evidence type="ECO:0000256" key="3">
    <source>
        <dbReference type="SAM" id="Phobius"/>
    </source>
</evidence>
<evidence type="ECO:0000256" key="1">
    <source>
        <dbReference type="ARBA" id="ARBA00023125"/>
    </source>
</evidence>
<dbReference type="PANTHER" id="PTHR34605">
    <property type="entry name" value="PHAGE_INTEGRASE DOMAIN-CONTAINING PROTEIN"/>
    <property type="match status" value="1"/>
</dbReference>
<accession>A0ABY7EHQ6</accession>
<feature type="non-terminal residue" evidence="4">
    <location>
        <position position="561"/>
    </location>
</feature>
<dbReference type="EMBL" id="CP111017">
    <property type="protein sequence ID" value="WAR08477.1"/>
    <property type="molecule type" value="Genomic_DNA"/>
</dbReference>
<keyword evidence="3" id="KW-1133">Transmembrane helix</keyword>
<name>A0ABY7EHQ6_MYAAR</name>
<keyword evidence="3" id="KW-0812">Transmembrane</keyword>
<dbReference type="Gene3D" id="1.10.150.130">
    <property type="match status" value="1"/>
</dbReference>
<feature type="transmembrane region" description="Helical" evidence="3">
    <location>
        <begin position="194"/>
        <end position="213"/>
    </location>
</feature>
<keyword evidence="2" id="KW-0233">DNA recombination</keyword>
<dbReference type="InterPro" id="IPR010998">
    <property type="entry name" value="Integrase_recombinase_N"/>
</dbReference>
<dbReference type="InterPro" id="IPR011010">
    <property type="entry name" value="DNA_brk_join_enz"/>
</dbReference>
<dbReference type="Gene3D" id="1.10.443.10">
    <property type="entry name" value="Intergrase catalytic core"/>
    <property type="match status" value="1"/>
</dbReference>
<sequence length="561" mass="63919">SGRPANGLSCEWWFSLADNVFERCRPCSHDDPRHGKTPIKCDVLRRLDQYPNRQDAEYLKNGFENREFLPKRTGGFMLITHISYPYLESVNDFIDPELAKVQNSNFDHAVHMVRRLDYFRMCFLELAVPVTDEKTVGPQIELILSKSKVSLRELQSLTGSLDFCTKTMPSARAFARRMYSAMSLATRPRHYVRIIRLYMFLVLIINVLTLVHGCSGKPFVKYSLPDCWPPSLPHLVQFVAHLSKFKKCAFSTINAYLSGISFFLKPNNLQDFTRAFIIQKMLCGLRRNRPVKDTRMLLTIDILKQILKALPFVTSVREIAVDGKVGPYTTVAHISDISLSECKCRLLIRCSKPDQYGNSVSLIFTHSSDNNMCPVLAVKLYLSVRPNIDGPLFCHCRRKPLTKYQFRAMFMKCLTFCGTRANIKSHSFRIGATTLASMLNIPDEDINTCTNGPMVKTNCVDSGLVNYQTGRGVYRTANGTTPWPVMVLNWRYSFNDKIMEKSRDRVKRALIHYVIQHGHTAIKYSDFNDKLPGLFLPDGVPLSPVGNDIFLSTLQSALESF</sequence>
<dbReference type="Proteomes" id="UP001164746">
    <property type="component" value="Chromosome 6"/>
</dbReference>